<reference evidence="1" key="1">
    <citation type="submission" date="2012-04" db="EMBL/GenBank/DDBJ databases">
        <title>The Genome Sequence of Loa loa.</title>
        <authorList>
            <consortium name="The Broad Institute Genome Sequencing Platform"/>
            <consortium name="Broad Institute Genome Sequencing Center for Infectious Disease"/>
            <person name="Nutman T.B."/>
            <person name="Fink D.L."/>
            <person name="Russ C."/>
            <person name="Young S."/>
            <person name="Zeng Q."/>
            <person name="Gargeya S."/>
            <person name="Alvarado L."/>
            <person name="Berlin A."/>
            <person name="Chapman S.B."/>
            <person name="Chen Z."/>
            <person name="Freedman E."/>
            <person name="Gellesch M."/>
            <person name="Goldberg J."/>
            <person name="Griggs A."/>
            <person name="Gujja S."/>
            <person name="Heilman E.R."/>
            <person name="Heiman D."/>
            <person name="Howarth C."/>
            <person name="Mehta T."/>
            <person name="Neiman D."/>
            <person name="Pearson M."/>
            <person name="Roberts A."/>
            <person name="Saif S."/>
            <person name="Shea T."/>
            <person name="Shenoy N."/>
            <person name="Sisk P."/>
            <person name="Stolte C."/>
            <person name="Sykes S."/>
            <person name="White J."/>
            <person name="Yandava C."/>
            <person name="Haas B."/>
            <person name="Henn M.R."/>
            <person name="Nusbaum C."/>
            <person name="Birren B."/>
        </authorList>
    </citation>
    <scope>NUCLEOTIDE SEQUENCE [LARGE SCALE GENOMIC DNA]</scope>
</reference>
<dbReference type="AlphaFoldDB" id="A0A1S0TWB5"/>
<gene>
    <name evidence="1" type="ORF">LOAG_07202</name>
</gene>
<dbReference type="OMA" id="KEIGGFW"/>
<dbReference type="PANTHER" id="PTHR46603:SF1">
    <property type="entry name" value="ABSCISSION_NOCUT CHECKPOINT REGULATOR"/>
    <property type="match status" value="1"/>
</dbReference>
<dbReference type="GeneID" id="9944616"/>
<proteinExistence type="predicted"/>
<dbReference type="KEGG" id="loa:LOAG_07202"/>
<dbReference type="GO" id="GO:0044878">
    <property type="term" value="P:mitotic cytokinesis checkpoint signaling"/>
    <property type="evidence" value="ECO:0007669"/>
    <property type="project" value="TreeGrafter"/>
</dbReference>
<dbReference type="InParanoid" id="A0A1S0TWB5"/>
<dbReference type="GO" id="GO:0032154">
    <property type="term" value="C:cleavage furrow"/>
    <property type="evidence" value="ECO:0007669"/>
    <property type="project" value="TreeGrafter"/>
</dbReference>
<protein>
    <submittedName>
        <fullName evidence="1">Uncharacterized protein</fullName>
    </submittedName>
</protein>
<name>A0A1S0TWB5_LOALO</name>
<accession>A0A1S0TWB5</accession>
<sequence length="359" mass="41337">MSNNEWWIDGDLPPPSMRQKYNLVRHFTPLSYCSPQFSPQNRQPEEKDKVLEQRLKNLNMDTSKKQVETLSSLEERAKMLKINDESQHTSSMSDIEQRLANLRGLPVEDIRYPRFATVYRNEVEEETVEKLMRRAKDEIMLEKKLDRSDKLDDEHDVNSEEFIKMCTSNASVPDELSGELPLSDIDIMGQDTIRNLKEIQQTMKLAKQRSVKAAKLTGIGNDNHSMDNEIKKLMTLTSQSNMKSEKINDELSKFWKRRMDNGASSSESSSKSENSDDEAEIDCGELQRVGAVFLLMNCSPCCLFLFFFKGSGKSLLEPTSYFKVILEAEEAENEAMQMIKDSRKNGKKTGIFSRIFRPR</sequence>
<dbReference type="GO" id="GO:0009838">
    <property type="term" value="P:abscission"/>
    <property type="evidence" value="ECO:0007669"/>
    <property type="project" value="TreeGrafter"/>
</dbReference>
<dbReference type="EMBL" id="JH712247">
    <property type="protein sequence ID" value="EFO21289.2"/>
    <property type="molecule type" value="Genomic_DNA"/>
</dbReference>
<dbReference type="GO" id="GO:0032266">
    <property type="term" value="F:phosphatidylinositol-3-phosphate binding"/>
    <property type="evidence" value="ECO:0007669"/>
    <property type="project" value="TreeGrafter"/>
</dbReference>
<dbReference type="RefSeq" id="XP_020302394.1">
    <property type="nucleotide sequence ID" value="XM_020447368.1"/>
</dbReference>
<dbReference type="GO" id="GO:0030496">
    <property type="term" value="C:midbody"/>
    <property type="evidence" value="ECO:0007669"/>
    <property type="project" value="TreeGrafter"/>
</dbReference>
<dbReference type="OrthoDB" id="5407799at2759"/>
<dbReference type="PANTHER" id="PTHR46603">
    <property type="entry name" value="ABSCISSION/NOCUT CHECKPOINT REGULATOR"/>
    <property type="match status" value="1"/>
</dbReference>
<evidence type="ECO:0000313" key="1">
    <source>
        <dbReference type="EMBL" id="EFO21289.2"/>
    </source>
</evidence>
<organism evidence="1">
    <name type="scientific">Loa loa</name>
    <name type="common">Eye worm</name>
    <name type="synonym">Filaria loa</name>
    <dbReference type="NCBI Taxonomy" id="7209"/>
    <lineage>
        <taxon>Eukaryota</taxon>
        <taxon>Metazoa</taxon>
        <taxon>Ecdysozoa</taxon>
        <taxon>Nematoda</taxon>
        <taxon>Chromadorea</taxon>
        <taxon>Rhabditida</taxon>
        <taxon>Spirurina</taxon>
        <taxon>Spiruromorpha</taxon>
        <taxon>Filarioidea</taxon>
        <taxon>Onchocercidae</taxon>
        <taxon>Loa</taxon>
    </lineage>
</organism>
<dbReference type="CTD" id="9944616"/>
<dbReference type="GO" id="GO:0005813">
    <property type="term" value="C:centrosome"/>
    <property type="evidence" value="ECO:0007669"/>
    <property type="project" value="TreeGrafter"/>
</dbReference>